<protein>
    <submittedName>
        <fullName evidence="2">Uncharacterized protein</fullName>
    </submittedName>
</protein>
<evidence type="ECO:0000313" key="2">
    <source>
        <dbReference type="WBParaSite" id="nRc.2.0.1.t17473-RA"/>
    </source>
</evidence>
<sequence length="107" mass="12254">MPYKIDFSIKLEQFYNEWLSEPATQALLFSFVNSLKENKCDDAEVEVPSTSTNKSDLFELEKTTLLIERENLAVKTPPICGSRSPRSALTDQKKERALVENYAIFEC</sequence>
<reference evidence="2" key="1">
    <citation type="submission" date="2022-11" db="UniProtKB">
        <authorList>
            <consortium name="WormBaseParasite"/>
        </authorList>
    </citation>
    <scope>IDENTIFICATION</scope>
</reference>
<dbReference type="AlphaFoldDB" id="A0A915ITV3"/>
<evidence type="ECO:0000313" key="1">
    <source>
        <dbReference type="Proteomes" id="UP000887565"/>
    </source>
</evidence>
<dbReference type="Proteomes" id="UP000887565">
    <property type="component" value="Unplaced"/>
</dbReference>
<accession>A0A915ITV3</accession>
<proteinExistence type="predicted"/>
<organism evidence="1 2">
    <name type="scientific">Romanomermis culicivorax</name>
    <name type="common">Nematode worm</name>
    <dbReference type="NCBI Taxonomy" id="13658"/>
    <lineage>
        <taxon>Eukaryota</taxon>
        <taxon>Metazoa</taxon>
        <taxon>Ecdysozoa</taxon>
        <taxon>Nematoda</taxon>
        <taxon>Enoplea</taxon>
        <taxon>Dorylaimia</taxon>
        <taxon>Mermithida</taxon>
        <taxon>Mermithoidea</taxon>
        <taxon>Mermithidae</taxon>
        <taxon>Romanomermis</taxon>
    </lineage>
</organism>
<name>A0A915ITV3_ROMCU</name>
<dbReference type="WBParaSite" id="nRc.2.0.1.t17473-RA">
    <property type="protein sequence ID" value="nRc.2.0.1.t17473-RA"/>
    <property type="gene ID" value="nRc.2.0.1.g17473"/>
</dbReference>
<keyword evidence="1" id="KW-1185">Reference proteome</keyword>